<dbReference type="InterPro" id="IPR014710">
    <property type="entry name" value="RmlC-like_jellyroll"/>
</dbReference>
<evidence type="ECO:0000256" key="5">
    <source>
        <dbReference type="ARBA" id="ARBA00022833"/>
    </source>
</evidence>
<gene>
    <name evidence="13" type="ORF">BET01_04710</name>
</gene>
<feature type="binding site" evidence="9">
    <location>
        <position position="96"/>
    </location>
    <ligand>
        <name>Zn(2+)</name>
        <dbReference type="ChEBI" id="CHEBI:29105"/>
    </ligand>
</feature>
<evidence type="ECO:0000313" key="14">
    <source>
        <dbReference type="Proteomes" id="UP000284277"/>
    </source>
</evidence>
<dbReference type="InterPro" id="IPR049071">
    <property type="entry name" value="MPI_cupin_dom"/>
</dbReference>
<reference evidence="13 14" key="1">
    <citation type="submission" date="2016-08" db="EMBL/GenBank/DDBJ databases">
        <title>A new outlook on sporulation: Clostridium algidixylanolyticum.</title>
        <authorList>
            <person name="Poppleton D.I."/>
            <person name="Gribaldo S."/>
        </authorList>
    </citation>
    <scope>NUCLEOTIDE SEQUENCE [LARGE SCALE GENOMIC DNA]</scope>
    <source>
        <strain evidence="13 14">SPL73</strain>
    </source>
</reference>
<dbReference type="InterPro" id="IPR051804">
    <property type="entry name" value="Carb_Metab_Reg_Kinase/Isom"/>
</dbReference>
<comment type="similarity">
    <text evidence="2">Belongs to the mannose-6-phosphate isomerase type 1 family.</text>
</comment>
<dbReference type="PANTHER" id="PTHR42742">
    <property type="entry name" value="TRANSCRIPTIONAL REPRESSOR MPRA"/>
    <property type="match status" value="1"/>
</dbReference>
<dbReference type="InterPro" id="IPR011051">
    <property type="entry name" value="RmlC_Cupin_sf"/>
</dbReference>
<dbReference type="EMBL" id="MCIA01000023">
    <property type="protein sequence ID" value="RKD31154.1"/>
    <property type="molecule type" value="Genomic_DNA"/>
</dbReference>
<dbReference type="OrthoDB" id="9808275at2"/>
<protein>
    <recommendedName>
        <fullName evidence="3">mannose-6-phosphate isomerase</fullName>
        <ecNumber evidence="3">5.3.1.8</ecNumber>
    </recommendedName>
    <alternativeName>
        <fullName evidence="7">Phosphohexomutase</fullName>
    </alternativeName>
    <alternativeName>
        <fullName evidence="8">Phosphomannose isomerase</fullName>
    </alternativeName>
</protein>
<comment type="catalytic activity">
    <reaction evidence="1">
        <text>D-mannose 6-phosphate = D-fructose 6-phosphate</text>
        <dbReference type="Rhea" id="RHEA:12356"/>
        <dbReference type="ChEBI" id="CHEBI:58735"/>
        <dbReference type="ChEBI" id="CHEBI:61527"/>
        <dbReference type="EC" id="5.3.1.8"/>
    </reaction>
</comment>
<comment type="cofactor">
    <cofactor evidence="9">
        <name>Zn(2+)</name>
        <dbReference type="ChEBI" id="CHEBI:29105"/>
    </cofactor>
    <text evidence="9">Binds 1 zinc ion per subunit.</text>
</comment>
<dbReference type="GO" id="GO:0008270">
    <property type="term" value="F:zinc ion binding"/>
    <property type="evidence" value="ECO:0007669"/>
    <property type="project" value="InterPro"/>
</dbReference>
<dbReference type="AlphaFoldDB" id="A0A419T0R9"/>
<proteinExistence type="inferred from homology"/>
<evidence type="ECO:0000256" key="1">
    <source>
        <dbReference type="ARBA" id="ARBA00000757"/>
    </source>
</evidence>
<dbReference type="Pfam" id="PF21621">
    <property type="entry name" value="MPI_cupin_dom"/>
    <property type="match status" value="1"/>
</dbReference>
<keyword evidence="14" id="KW-1185">Reference proteome</keyword>
<evidence type="ECO:0000256" key="9">
    <source>
        <dbReference type="PIRSR" id="PIRSR036894-1"/>
    </source>
</evidence>
<name>A0A419T0R9_9FIRM</name>
<dbReference type="Pfam" id="PF20511">
    <property type="entry name" value="PMI_typeI_cat"/>
    <property type="match status" value="1"/>
</dbReference>
<dbReference type="SUPFAM" id="SSF51182">
    <property type="entry name" value="RmlC-like cupins"/>
    <property type="match status" value="1"/>
</dbReference>
<evidence type="ECO:0000313" key="13">
    <source>
        <dbReference type="EMBL" id="RKD31154.1"/>
    </source>
</evidence>
<evidence type="ECO:0000256" key="2">
    <source>
        <dbReference type="ARBA" id="ARBA00010772"/>
    </source>
</evidence>
<dbReference type="NCBIfam" id="TIGR00218">
    <property type="entry name" value="manA"/>
    <property type="match status" value="1"/>
</dbReference>
<comment type="caution">
    <text evidence="13">The sequence shown here is derived from an EMBL/GenBank/DDBJ whole genome shotgun (WGS) entry which is preliminary data.</text>
</comment>
<evidence type="ECO:0000256" key="3">
    <source>
        <dbReference type="ARBA" id="ARBA00011956"/>
    </source>
</evidence>
<dbReference type="PANTHER" id="PTHR42742:SF3">
    <property type="entry name" value="FRUCTOKINASE"/>
    <property type="match status" value="1"/>
</dbReference>
<dbReference type="CDD" id="cd07010">
    <property type="entry name" value="cupin_PMI_type_I_N_bac"/>
    <property type="match status" value="1"/>
</dbReference>
<feature type="domain" description="Phosphomannose isomerase type I catalytic" evidence="11">
    <location>
        <begin position="5"/>
        <end position="102"/>
    </location>
</feature>
<evidence type="ECO:0000256" key="8">
    <source>
        <dbReference type="ARBA" id="ARBA00030762"/>
    </source>
</evidence>
<dbReference type="PIRSF" id="PIRSF036894">
    <property type="entry name" value="PMI_Firm_short"/>
    <property type="match status" value="1"/>
</dbReference>
<dbReference type="EC" id="5.3.1.8" evidence="3"/>
<feature type="domain" description="Mannose-6-phosphate isomerase cupin" evidence="12">
    <location>
        <begin position="236"/>
        <end position="308"/>
    </location>
</feature>
<dbReference type="GO" id="GO:0005975">
    <property type="term" value="P:carbohydrate metabolic process"/>
    <property type="evidence" value="ECO:0007669"/>
    <property type="project" value="InterPro"/>
</dbReference>
<accession>A0A419T0R9</accession>
<dbReference type="InterPro" id="IPR046457">
    <property type="entry name" value="PMI_typeI_cat"/>
</dbReference>
<dbReference type="Gene3D" id="2.60.120.10">
    <property type="entry name" value="Jelly Rolls"/>
    <property type="match status" value="2"/>
</dbReference>
<keyword evidence="5 9" id="KW-0862">Zinc</keyword>
<sequence length="310" mass="34759">MEFLFLEPVFKEAIWGGTRLHEVFGYEIPSDTTGECWAISAHENGECRISGGSYDGELLSSLWKEKPELFGYYPGDQFPLLIKIIDAKQDLSIQVHPDDTYAGVHENGSLGKTECWYILDCEPGTEIVIGHYARDTKELESMIQDGRWNELIRKVPIQKGDFFQINPGCVHAIKGGTMILETQQSSDITYRVYDYDRLSDGKPRQLHIKQSIETIKTPFQADESRKVKESLEGADHTHFVSCQYYSVDKYDITGTFSIEFNQCFTNVSIISGTGTVNGVGIVAGQHFIVPANSGLCRFEGTLSIICSNPE</sequence>
<evidence type="ECO:0000256" key="6">
    <source>
        <dbReference type="ARBA" id="ARBA00023235"/>
    </source>
</evidence>
<feature type="binding site" evidence="9">
    <location>
        <position position="114"/>
    </location>
    <ligand>
        <name>Zn(2+)</name>
        <dbReference type="ChEBI" id="CHEBI:29105"/>
    </ligand>
</feature>
<dbReference type="InterPro" id="IPR014628">
    <property type="entry name" value="Man6P_isomerase_Firm_short"/>
</dbReference>
<evidence type="ECO:0000259" key="12">
    <source>
        <dbReference type="Pfam" id="PF21621"/>
    </source>
</evidence>
<dbReference type="RefSeq" id="WP_120197372.1">
    <property type="nucleotide sequence ID" value="NZ_MCIA01000023.1"/>
</dbReference>
<dbReference type="GO" id="GO:0004476">
    <property type="term" value="F:mannose-6-phosphate isomerase activity"/>
    <property type="evidence" value="ECO:0007669"/>
    <property type="project" value="UniProtKB-EC"/>
</dbReference>
<feature type="active site" evidence="10">
    <location>
        <position position="191"/>
    </location>
</feature>
<evidence type="ECO:0000256" key="7">
    <source>
        <dbReference type="ARBA" id="ARBA00029741"/>
    </source>
</evidence>
<evidence type="ECO:0000259" key="11">
    <source>
        <dbReference type="Pfam" id="PF20511"/>
    </source>
</evidence>
<dbReference type="Proteomes" id="UP000284277">
    <property type="component" value="Unassembled WGS sequence"/>
</dbReference>
<keyword evidence="4 9" id="KW-0479">Metal-binding</keyword>
<organism evidence="13 14">
    <name type="scientific">Lacrimispora algidixylanolytica</name>
    <dbReference type="NCBI Taxonomy" id="94868"/>
    <lineage>
        <taxon>Bacteria</taxon>
        <taxon>Bacillati</taxon>
        <taxon>Bacillota</taxon>
        <taxon>Clostridia</taxon>
        <taxon>Lachnospirales</taxon>
        <taxon>Lachnospiraceae</taxon>
        <taxon>Lacrimispora</taxon>
    </lineage>
</organism>
<evidence type="ECO:0000256" key="4">
    <source>
        <dbReference type="ARBA" id="ARBA00022723"/>
    </source>
</evidence>
<keyword evidence="6 13" id="KW-0413">Isomerase</keyword>
<feature type="binding site" evidence="9">
    <location>
        <position position="171"/>
    </location>
    <ligand>
        <name>Zn(2+)</name>
        <dbReference type="ChEBI" id="CHEBI:29105"/>
    </ligand>
</feature>
<dbReference type="InterPro" id="IPR001250">
    <property type="entry name" value="Man6P_Isoase-1"/>
</dbReference>
<evidence type="ECO:0000256" key="10">
    <source>
        <dbReference type="PIRSR" id="PIRSR036894-2"/>
    </source>
</evidence>